<evidence type="ECO:0008006" key="4">
    <source>
        <dbReference type="Google" id="ProtNLM"/>
    </source>
</evidence>
<evidence type="ECO:0000313" key="3">
    <source>
        <dbReference type="Proteomes" id="UP001212997"/>
    </source>
</evidence>
<evidence type="ECO:0000313" key="2">
    <source>
        <dbReference type="EMBL" id="KAJ3480962.1"/>
    </source>
</evidence>
<reference evidence="2" key="1">
    <citation type="submission" date="2022-07" db="EMBL/GenBank/DDBJ databases">
        <title>Genome Sequence of Physisporinus lineatus.</title>
        <authorList>
            <person name="Buettner E."/>
        </authorList>
    </citation>
    <scope>NUCLEOTIDE SEQUENCE</scope>
    <source>
        <strain evidence="2">VT162</strain>
    </source>
</reference>
<dbReference type="SUPFAM" id="SSF52047">
    <property type="entry name" value="RNI-like"/>
    <property type="match status" value="1"/>
</dbReference>
<feature type="region of interest" description="Disordered" evidence="1">
    <location>
        <begin position="323"/>
        <end position="346"/>
    </location>
</feature>
<dbReference type="EMBL" id="JANAWD010000347">
    <property type="protein sequence ID" value="KAJ3480962.1"/>
    <property type="molecule type" value="Genomic_DNA"/>
</dbReference>
<evidence type="ECO:0000256" key="1">
    <source>
        <dbReference type="SAM" id="MobiDB-lite"/>
    </source>
</evidence>
<proteinExistence type="predicted"/>
<dbReference type="InterPro" id="IPR036047">
    <property type="entry name" value="F-box-like_dom_sf"/>
</dbReference>
<dbReference type="Gene3D" id="3.80.10.10">
    <property type="entry name" value="Ribonuclease Inhibitor"/>
    <property type="match status" value="1"/>
</dbReference>
<gene>
    <name evidence="2" type="ORF">NLI96_g7987</name>
</gene>
<dbReference type="Proteomes" id="UP001212997">
    <property type="component" value="Unassembled WGS sequence"/>
</dbReference>
<keyword evidence="3" id="KW-1185">Reference proteome</keyword>
<sequence>MSHTSPHPQGPQLPTEICEEIISSLDTCFDQSTLWACALVCRSWLPRSRVQLYQSARVGGERIHKFLDMVMMYPHLGVNVKQLDLEKYREDSTDIYRFFSDIIPLLPNITSLSYDSLPIPYFHLPLFSSGLPSLISLTLWNIKADSFGDFVRFVSFHKHLKELTIWGCSWERSSVHHYRFGGVFDILRWLGRMATMKAIRLDLGSAIAGAGDAKEAVVSSLTAYIRFCPNLHTVKLDISGDRLWVLRQLPAVLSGLVSLRRIIFWFGIVQKAEVVLLDDNEEAWTTLDEDLGDSAKFTFLEYVEVLLLEGSRTEVPPWWEYDTCTESSEDGGSDSGRESDGEDGEVECREGCSSLAIESLTGEKGKQRKGIPWGAELTSYDLASLHRAMNHVADFHRYKKPLTDIFPRLSERGVLWCGISNGIRTYALHITASNLVGMKSRNWRPRYCGSLFDQAVDYD</sequence>
<organism evidence="2 3">
    <name type="scientific">Meripilus lineatus</name>
    <dbReference type="NCBI Taxonomy" id="2056292"/>
    <lineage>
        <taxon>Eukaryota</taxon>
        <taxon>Fungi</taxon>
        <taxon>Dikarya</taxon>
        <taxon>Basidiomycota</taxon>
        <taxon>Agaricomycotina</taxon>
        <taxon>Agaricomycetes</taxon>
        <taxon>Polyporales</taxon>
        <taxon>Meripilaceae</taxon>
        <taxon>Meripilus</taxon>
    </lineage>
</organism>
<comment type="caution">
    <text evidence="2">The sequence shown here is derived from an EMBL/GenBank/DDBJ whole genome shotgun (WGS) entry which is preliminary data.</text>
</comment>
<dbReference type="AlphaFoldDB" id="A0AAD5UY60"/>
<protein>
    <recommendedName>
        <fullName evidence="4">F-box domain-containing protein</fullName>
    </recommendedName>
</protein>
<accession>A0AAD5UY60</accession>
<dbReference type="SUPFAM" id="SSF81383">
    <property type="entry name" value="F-box domain"/>
    <property type="match status" value="1"/>
</dbReference>
<name>A0AAD5UY60_9APHY</name>
<dbReference type="InterPro" id="IPR032675">
    <property type="entry name" value="LRR_dom_sf"/>
</dbReference>